<protein>
    <submittedName>
        <fullName evidence="1">Uncharacterized protein</fullName>
    </submittedName>
</protein>
<gene>
    <name evidence="1" type="ORF">CERZMDRAFT_94174</name>
</gene>
<proteinExistence type="predicted"/>
<organism evidence="1 2">
    <name type="scientific">Cercospora zeae-maydis SCOH1-5</name>
    <dbReference type="NCBI Taxonomy" id="717836"/>
    <lineage>
        <taxon>Eukaryota</taxon>
        <taxon>Fungi</taxon>
        <taxon>Dikarya</taxon>
        <taxon>Ascomycota</taxon>
        <taxon>Pezizomycotina</taxon>
        <taxon>Dothideomycetes</taxon>
        <taxon>Dothideomycetidae</taxon>
        <taxon>Mycosphaerellales</taxon>
        <taxon>Mycosphaerellaceae</taxon>
        <taxon>Cercospora</taxon>
    </lineage>
</organism>
<evidence type="ECO:0000313" key="2">
    <source>
        <dbReference type="Proteomes" id="UP000799539"/>
    </source>
</evidence>
<dbReference type="EMBL" id="ML992665">
    <property type="protein sequence ID" value="KAF2215781.1"/>
    <property type="molecule type" value="Genomic_DNA"/>
</dbReference>
<evidence type="ECO:0000313" key="1">
    <source>
        <dbReference type="EMBL" id="KAF2215781.1"/>
    </source>
</evidence>
<sequence>MSEAVKKPAPLNQDLCSIYFDDPVPAFLEQARQLMFRTALNNDQHKRLAKGPIKPDPHHWSACHRLKSQMLLNADILSDGHSNAEVEELVKEMGSRAVMYGITQASTSGYAQGDYEQDKDRGYVQVRSVNEGQELRLEMADPSKVQALVVR</sequence>
<reference evidence="1" key="1">
    <citation type="journal article" date="2020" name="Stud. Mycol.">
        <title>101 Dothideomycetes genomes: a test case for predicting lifestyles and emergence of pathogens.</title>
        <authorList>
            <person name="Haridas S."/>
            <person name="Albert R."/>
            <person name="Binder M."/>
            <person name="Bloem J."/>
            <person name="Labutti K."/>
            <person name="Salamov A."/>
            <person name="Andreopoulos B."/>
            <person name="Baker S."/>
            <person name="Barry K."/>
            <person name="Bills G."/>
            <person name="Bluhm B."/>
            <person name="Cannon C."/>
            <person name="Castanera R."/>
            <person name="Culley D."/>
            <person name="Daum C."/>
            <person name="Ezra D."/>
            <person name="Gonzalez J."/>
            <person name="Henrissat B."/>
            <person name="Kuo A."/>
            <person name="Liang C."/>
            <person name="Lipzen A."/>
            <person name="Lutzoni F."/>
            <person name="Magnuson J."/>
            <person name="Mondo S."/>
            <person name="Nolan M."/>
            <person name="Ohm R."/>
            <person name="Pangilinan J."/>
            <person name="Park H.-J."/>
            <person name="Ramirez L."/>
            <person name="Alfaro M."/>
            <person name="Sun H."/>
            <person name="Tritt A."/>
            <person name="Yoshinaga Y."/>
            <person name="Zwiers L.-H."/>
            <person name="Turgeon B."/>
            <person name="Goodwin S."/>
            <person name="Spatafora J."/>
            <person name="Crous P."/>
            <person name="Grigoriev I."/>
        </authorList>
    </citation>
    <scope>NUCLEOTIDE SEQUENCE</scope>
    <source>
        <strain evidence="1">SCOH1-5</strain>
    </source>
</reference>
<dbReference type="OrthoDB" id="3649517at2759"/>
<keyword evidence="2" id="KW-1185">Reference proteome</keyword>
<dbReference type="Proteomes" id="UP000799539">
    <property type="component" value="Unassembled WGS sequence"/>
</dbReference>
<accession>A0A6A6FQU5</accession>
<dbReference type="AlphaFoldDB" id="A0A6A6FQU5"/>
<name>A0A6A6FQU5_9PEZI</name>